<comment type="caution">
    <text evidence="7">The sequence shown here is derived from an EMBL/GenBank/DDBJ whole genome shotgun (WGS) entry which is preliminary data.</text>
</comment>
<protein>
    <submittedName>
        <fullName evidence="7">D-lactate dehydrogenase</fullName>
    </submittedName>
</protein>
<dbReference type="Pfam" id="PF00389">
    <property type="entry name" value="2-Hacid_dh"/>
    <property type="match status" value="1"/>
</dbReference>
<dbReference type="InterPro" id="IPR029752">
    <property type="entry name" value="D-isomer_DH_CS1"/>
</dbReference>
<evidence type="ECO:0000256" key="2">
    <source>
        <dbReference type="ARBA" id="ARBA00023002"/>
    </source>
</evidence>
<sequence>MRIAFFSTLPFEQTSFEPYRSHHHITYITETLTPETAQRAEGHTAVCAFVNDDLSRPTLTRLKELGVGVIGMRGTGLDNLDQLALRDLGMTLLHIPGYSPSSVAEMSVALLMSLVRHVPEASQRVRAGNFTIDGLMGTDLHGKTVGVVGTGHIGRAFVRIMQGFGCHVLAYDIRPNRKLLDTGVRYTSLTELLRQSDIMSLHCPLNPLTDYLINAQALALMKPGALLINTGRGRLVDTRAVLNALDSGQLGGYAADVYERERAYFHYDFSDSPITDPLLNQLRTHPNVLLTAHQSFLTKEAMQQISRGLMNQLSFYENQQTALVTKASMC</sequence>
<dbReference type="PANTHER" id="PTHR43026">
    <property type="entry name" value="2-HYDROXYACID DEHYDROGENASE HOMOLOG 1-RELATED"/>
    <property type="match status" value="1"/>
</dbReference>
<dbReference type="Pfam" id="PF02826">
    <property type="entry name" value="2-Hacid_dh_C"/>
    <property type="match status" value="1"/>
</dbReference>
<organism evidence="7 8">
    <name type="scientific">Spirosoma utsteinense</name>
    <dbReference type="NCBI Taxonomy" id="2585773"/>
    <lineage>
        <taxon>Bacteria</taxon>
        <taxon>Pseudomonadati</taxon>
        <taxon>Bacteroidota</taxon>
        <taxon>Cytophagia</taxon>
        <taxon>Cytophagales</taxon>
        <taxon>Cytophagaceae</taxon>
        <taxon>Spirosoma</taxon>
    </lineage>
</organism>
<reference evidence="7 8" key="1">
    <citation type="submission" date="2019-06" db="EMBL/GenBank/DDBJ databases">
        <title>Spirosoma utsteinense sp. nov. isolated from Antarctic ice-free soils.</title>
        <authorList>
            <person name="Tahon G."/>
        </authorList>
    </citation>
    <scope>NUCLEOTIDE SEQUENCE [LARGE SCALE GENOMIC DNA]</scope>
    <source>
        <strain evidence="7 8">LMG 31447</strain>
    </source>
</reference>
<dbReference type="RefSeq" id="WP_186741930.1">
    <property type="nucleotide sequence ID" value="NZ_VFIA01000067.1"/>
</dbReference>
<gene>
    <name evidence="7" type="ORF">FH603_5467</name>
</gene>
<evidence type="ECO:0000259" key="6">
    <source>
        <dbReference type="Pfam" id="PF02826"/>
    </source>
</evidence>
<evidence type="ECO:0000259" key="5">
    <source>
        <dbReference type="Pfam" id="PF00389"/>
    </source>
</evidence>
<dbReference type="PROSITE" id="PS00065">
    <property type="entry name" value="D_2_HYDROXYACID_DH_1"/>
    <property type="match status" value="1"/>
</dbReference>
<dbReference type="InterPro" id="IPR036291">
    <property type="entry name" value="NAD(P)-bd_dom_sf"/>
</dbReference>
<dbReference type="SUPFAM" id="SSF51735">
    <property type="entry name" value="NAD(P)-binding Rossmann-fold domains"/>
    <property type="match status" value="1"/>
</dbReference>
<dbReference type="Gene3D" id="3.40.50.720">
    <property type="entry name" value="NAD(P)-binding Rossmann-like Domain"/>
    <property type="match status" value="2"/>
</dbReference>
<dbReference type="CDD" id="cd12183">
    <property type="entry name" value="LDH_like_2"/>
    <property type="match status" value="1"/>
</dbReference>
<keyword evidence="3" id="KW-0520">NAD</keyword>
<dbReference type="EMBL" id="VFIA01000067">
    <property type="protein sequence ID" value="MBC3794935.1"/>
    <property type="molecule type" value="Genomic_DNA"/>
</dbReference>
<keyword evidence="2 4" id="KW-0560">Oxidoreductase</keyword>
<evidence type="ECO:0000313" key="7">
    <source>
        <dbReference type="EMBL" id="MBC3794935.1"/>
    </source>
</evidence>
<dbReference type="SUPFAM" id="SSF52283">
    <property type="entry name" value="Formate/glycerate dehydrogenase catalytic domain-like"/>
    <property type="match status" value="1"/>
</dbReference>
<comment type="similarity">
    <text evidence="1 4">Belongs to the D-isomer specific 2-hydroxyacid dehydrogenase family.</text>
</comment>
<accession>A0ABR6WG20</accession>
<dbReference type="InterPro" id="IPR006140">
    <property type="entry name" value="D-isomer_DH_NAD-bd"/>
</dbReference>
<feature type="domain" description="D-isomer specific 2-hydroxyacid dehydrogenase NAD-binding" evidence="6">
    <location>
        <begin position="108"/>
        <end position="294"/>
    </location>
</feature>
<evidence type="ECO:0000256" key="4">
    <source>
        <dbReference type="RuleBase" id="RU003719"/>
    </source>
</evidence>
<proteinExistence type="inferred from homology"/>
<dbReference type="Proteomes" id="UP000700732">
    <property type="component" value="Unassembled WGS sequence"/>
</dbReference>
<evidence type="ECO:0000313" key="8">
    <source>
        <dbReference type="Proteomes" id="UP000700732"/>
    </source>
</evidence>
<dbReference type="InterPro" id="IPR006139">
    <property type="entry name" value="D-isomer_2_OHA_DH_cat_dom"/>
</dbReference>
<name>A0ABR6WG20_9BACT</name>
<evidence type="ECO:0000256" key="3">
    <source>
        <dbReference type="ARBA" id="ARBA00023027"/>
    </source>
</evidence>
<dbReference type="InterPro" id="IPR029753">
    <property type="entry name" value="D-isomer_DH_CS"/>
</dbReference>
<dbReference type="PROSITE" id="PS00671">
    <property type="entry name" value="D_2_HYDROXYACID_DH_3"/>
    <property type="match status" value="1"/>
</dbReference>
<evidence type="ECO:0000256" key="1">
    <source>
        <dbReference type="ARBA" id="ARBA00005854"/>
    </source>
</evidence>
<keyword evidence="8" id="KW-1185">Reference proteome</keyword>
<dbReference type="PANTHER" id="PTHR43026:SF1">
    <property type="entry name" value="2-HYDROXYACID DEHYDROGENASE HOMOLOG 1-RELATED"/>
    <property type="match status" value="1"/>
</dbReference>
<dbReference type="InterPro" id="IPR058205">
    <property type="entry name" value="D-LDH-like"/>
</dbReference>
<feature type="domain" description="D-isomer specific 2-hydroxyacid dehydrogenase catalytic" evidence="5">
    <location>
        <begin position="12"/>
        <end position="316"/>
    </location>
</feature>